<dbReference type="GeneID" id="25914420"/>
<proteinExistence type="predicted"/>
<gene>
    <name evidence="1" type="ORF">SARC_13916</name>
</gene>
<name>A0A0L0F9X7_9EUKA</name>
<organism evidence="1 2">
    <name type="scientific">Sphaeroforma arctica JP610</name>
    <dbReference type="NCBI Taxonomy" id="667725"/>
    <lineage>
        <taxon>Eukaryota</taxon>
        <taxon>Ichthyosporea</taxon>
        <taxon>Ichthyophonida</taxon>
        <taxon>Sphaeroforma</taxon>
    </lineage>
</organism>
<accession>A0A0L0F9X7</accession>
<keyword evidence="2" id="KW-1185">Reference proteome</keyword>
<evidence type="ECO:0000313" key="1">
    <source>
        <dbReference type="EMBL" id="KNC73524.1"/>
    </source>
</evidence>
<reference evidence="1 2" key="1">
    <citation type="submission" date="2011-02" db="EMBL/GenBank/DDBJ databases">
        <title>The Genome Sequence of Sphaeroforma arctica JP610.</title>
        <authorList>
            <consortium name="The Broad Institute Genome Sequencing Platform"/>
            <person name="Russ C."/>
            <person name="Cuomo C."/>
            <person name="Young S.K."/>
            <person name="Zeng Q."/>
            <person name="Gargeya S."/>
            <person name="Alvarado L."/>
            <person name="Berlin A."/>
            <person name="Chapman S.B."/>
            <person name="Chen Z."/>
            <person name="Freedman E."/>
            <person name="Gellesch M."/>
            <person name="Goldberg J."/>
            <person name="Griggs A."/>
            <person name="Gujja S."/>
            <person name="Heilman E."/>
            <person name="Heiman D."/>
            <person name="Howarth C."/>
            <person name="Mehta T."/>
            <person name="Neiman D."/>
            <person name="Pearson M."/>
            <person name="Roberts A."/>
            <person name="Saif S."/>
            <person name="Shea T."/>
            <person name="Shenoy N."/>
            <person name="Sisk P."/>
            <person name="Stolte C."/>
            <person name="Sykes S."/>
            <person name="White J."/>
            <person name="Yandava C."/>
            <person name="Burger G."/>
            <person name="Gray M.W."/>
            <person name="Holland P.W.H."/>
            <person name="King N."/>
            <person name="Lang F.B.F."/>
            <person name="Roger A.J."/>
            <person name="Ruiz-Trillo I."/>
            <person name="Haas B."/>
            <person name="Nusbaum C."/>
            <person name="Birren B."/>
        </authorList>
    </citation>
    <scope>NUCLEOTIDE SEQUENCE [LARGE SCALE GENOMIC DNA]</scope>
    <source>
        <strain evidence="1 2">JP610</strain>
    </source>
</reference>
<dbReference type="Proteomes" id="UP000054560">
    <property type="component" value="Unassembled WGS sequence"/>
</dbReference>
<dbReference type="RefSeq" id="XP_014147426.1">
    <property type="nucleotide sequence ID" value="XM_014291951.1"/>
</dbReference>
<dbReference type="AlphaFoldDB" id="A0A0L0F9X7"/>
<evidence type="ECO:0000313" key="2">
    <source>
        <dbReference type="Proteomes" id="UP000054560"/>
    </source>
</evidence>
<sequence length="136" mass="15593">MRLVKTTNRKVARAAFKSMHCLVLAIALTAVYVYIREWLEASYDFTHSSDESLGSIEGDSEMQRTYRERMCDHVSSNLHRKRPAERWMGDKRMFHRLKGVALALKTGEAVGDARVTVQDATWLPSFPMENVLFIGK</sequence>
<protein>
    <submittedName>
        <fullName evidence="1">Uncharacterized protein</fullName>
    </submittedName>
</protein>
<dbReference type="EMBL" id="KQ245504">
    <property type="protein sequence ID" value="KNC73524.1"/>
    <property type="molecule type" value="Genomic_DNA"/>
</dbReference>